<dbReference type="RefSeq" id="WP_106606233.1">
    <property type="nucleotide sequence ID" value="NZ_PYGK01000027.1"/>
</dbReference>
<reference evidence="1 2" key="1">
    <citation type="submission" date="2018-03" db="EMBL/GenBank/DDBJ databases">
        <title>Genomic Encyclopedia of Archaeal and Bacterial Type Strains, Phase II (KMG-II): from individual species to whole genera.</title>
        <authorList>
            <person name="Goeker M."/>
        </authorList>
    </citation>
    <scope>NUCLEOTIDE SEQUENCE [LARGE SCALE GENOMIC DNA]</scope>
    <source>
        <strain evidence="1 2">DSM 18107</strain>
    </source>
</reference>
<dbReference type="InterPro" id="IPR032710">
    <property type="entry name" value="NTF2-like_dom_sf"/>
</dbReference>
<proteinExistence type="predicted"/>
<keyword evidence="2" id="KW-1185">Reference proteome</keyword>
<dbReference type="Gene3D" id="3.10.450.50">
    <property type="match status" value="1"/>
</dbReference>
<dbReference type="Proteomes" id="UP000240978">
    <property type="component" value="Unassembled WGS sequence"/>
</dbReference>
<sequence length="123" mass="14577">MTTLKENIHALNNLITSKETLKAMDLFYAHDVQMQENEDSPRKGKDTCMEYEKMILDIFDIDSILMDQAIDEDRNVVFSEWEMTITNKETKKSSKRIQISVQHWHDGLIESEKFYYNRAPQKI</sequence>
<accession>A0A2P8FCV7</accession>
<gene>
    <name evidence="1" type="ORF">CLV42_12728</name>
</gene>
<protein>
    <recommendedName>
        <fullName evidence="3">SnoaL-like protein</fullName>
    </recommendedName>
</protein>
<dbReference type="OrthoDB" id="336094at2"/>
<dbReference type="AlphaFoldDB" id="A0A2P8FCV7"/>
<name>A0A2P8FCV7_9BACT</name>
<evidence type="ECO:0000313" key="2">
    <source>
        <dbReference type="Proteomes" id="UP000240978"/>
    </source>
</evidence>
<organism evidence="1 2">
    <name type="scientific">Chitinophaga ginsengisoli</name>
    <dbReference type="NCBI Taxonomy" id="363837"/>
    <lineage>
        <taxon>Bacteria</taxon>
        <taxon>Pseudomonadati</taxon>
        <taxon>Bacteroidota</taxon>
        <taxon>Chitinophagia</taxon>
        <taxon>Chitinophagales</taxon>
        <taxon>Chitinophagaceae</taxon>
        <taxon>Chitinophaga</taxon>
    </lineage>
</organism>
<dbReference type="SUPFAM" id="SSF54427">
    <property type="entry name" value="NTF2-like"/>
    <property type="match status" value="1"/>
</dbReference>
<evidence type="ECO:0008006" key="3">
    <source>
        <dbReference type="Google" id="ProtNLM"/>
    </source>
</evidence>
<comment type="caution">
    <text evidence="1">The sequence shown here is derived from an EMBL/GenBank/DDBJ whole genome shotgun (WGS) entry which is preliminary data.</text>
</comment>
<dbReference type="EMBL" id="PYGK01000027">
    <property type="protein sequence ID" value="PSL19563.1"/>
    <property type="molecule type" value="Genomic_DNA"/>
</dbReference>
<evidence type="ECO:0000313" key="1">
    <source>
        <dbReference type="EMBL" id="PSL19563.1"/>
    </source>
</evidence>